<dbReference type="OrthoDB" id="9799747at2"/>
<reference evidence="2 3" key="1">
    <citation type="submission" date="2014-03" db="EMBL/GenBank/DDBJ databases">
        <title>Draft genome sequence of Deinococcus phoenicis 1P10ME.</title>
        <authorList>
            <person name="Stepanov V.G."/>
            <person name="Vaishampayan P."/>
            <person name="Venkateswaran K."/>
            <person name="Fox G.E."/>
        </authorList>
    </citation>
    <scope>NUCLEOTIDE SEQUENCE [LARGE SCALE GENOMIC DNA]</scope>
    <source>
        <strain evidence="2 3">1P10ME</strain>
    </source>
</reference>
<dbReference type="Proteomes" id="UP000020492">
    <property type="component" value="Unassembled WGS sequence"/>
</dbReference>
<dbReference type="PROSITE" id="PS50995">
    <property type="entry name" value="HTH_MARR_2"/>
    <property type="match status" value="1"/>
</dbReference>
<dbReference type="AlphaFoldDB" id="A0A016QQ45"/>
<dbReference type="InterPro" id="IPR000835">
    <property type="entry name" value="HTH_MarR-typ"/>
</dbReference>
<gene>
    <name evidence="2" type="ORF">DEIPH_ctg025orf0126</name>
</gene>
<dbReference type="SUPFAM" id="SSF46785">
    <property type="entry name" value="Winged helix' DNA-binding domain"/>
    <property type="match status" value="1"/>
</dbReference>
<name>A0A016QQ45_9DEIO</name>
<dbReference type="PRINTS" id="PR00598">
    <property type="entry name" value="HTHMARR"/>
</dbReference>
<evidence type="ECO:0000313" key="3">
    <source>
        <dbReference type="Proteomes" id="UP000020492"/>
    </source>
</evidence>
<sequence>MPTRYAGSPQERAALDAYIKLWRAAHAVEVTANRHLTDHGLTISQFGVLEALYHLGPLSQRQLADKILRSSGNLTMVIDNLERDGLVRRERNPQDRRMMNVFLTAAGEALVTRVLPDHVRGIQDVFAVLAPEELDQLTALTRKLGRGLVGAEDEIPLRQKRRDL</sequence>
<dbReference type="Gene3D" id="1.10.10.10">
    <property type="entry name" value="Winged helix-like DNA-binding domain superfamily/Winged helix DNA-binding domain"/>
    <property type="match status" value="1"/>
</dbReference>
<organism evidence="2 3">
    <name type="scientific">Deinococcus phoenicis</name>
    <dbReference type="NCBI Taxonomy" id="1476583"/>
    <lineage>
        <taxon>Bacteria</taxon>
        <taxon>Thermotogati</taxon>
        <taxon>Deinococcota</taxon>
        <taxon>Deinococci</taxon>
        <taxon>Deinococcales</taxon>
        <taxon>Deinococcaceae</taxon>
        <taxon>Deinococcus</taxon>
    </lineage>
</organism>
<dbReference type="InterPro" id="IPR036388">
    <property type="entry name" value="WH-like_DNA-bd_sf"/>
</dbReference>
<evidence type="ECO:0000313" key="2">
    <source>
        <dbReference type="EMBL" id="EYB68270.1"/>
    </source>
</evidence>
<dbReference type="EMBL" id="JHAC01000025">
    <property type="protein sequence ID" value="EYB68270.1"/>
    <property type="molecule type" value="Genomic_DNA"/>
</dbReference>
<dbReference type="InterPro" id="IPR036390">
    <property type="entry name" value="WH_DNA-bd_sf"/>
</dbReference>
<dbReference type="PATRIC" id="fig|1476583.3.peg.1618"/>
<dbReference type="PANTHER" id="PTHR33164">
    <property type="entry name" value="TRANSCRIPTIONAL REGULATOR, MARR FAMILY"/>
    <property type="match status" value="1"/>
</dbReference>
<keyword evidence="3" id="KW-1185">Reference proteome</keyword>
<dbReference type="eggNOG" id="COG1846">
    <property type="taxonomic scope" value="Bacteria"/>
</dbReference>
<dbReference type="GO" id="GO:0006950">
    <property type="term" value="P:response to stress"/>
    <property type="evidence" value="ECO:0007669"/>
    <property type="project" value="TreeGrafter"/>
</dbReference>
<dbReference type="SMART" id="SM00347">
    <property type="entry name" value="HTH_MARR"/>
    <property type="match status" value="1"/>
</dbReference>
<dbReference type="GO" id="GO:0003700">
    <property type="term" value="F:DNA-binding transcription factor activity"/>
    <property type="evidence" value="ECO:0007669"/>
    <property type="project" value="InterPro"/>
</dbReference>
<dbReference type="Pfam" id="PF01047">
    <property type="entry name" value="MarR"/>
    <property type="match status" value="1"/>
</dbReference>
<dbReference type="RefSeq" id="WP_034356521.1">
    <property type="nucleotide sequence ID" value="NZ_JHAC01000025.1"/>
</dbReference>
<accession>A0A016QQ45</accession>
<comment type="caution">
    <text evidence="2">The sequence shown here is derived from an EMBL/GenBank/DDBJ whole genome shotgun (WGS) entry which is preliminary data.</text>
</comment>
<dbReference type="InterPro" id="IPR039422">
    <property type="entry name" value="MarR/SlyA-like"/>
</dbReference>
<feature type="domain" description="HTH marR-type" evidence="1">
    <location>
        <begin position="14"/>
        <end position="146"/>
    </location>
</feature>
<protein>
    <submittedName>
        <fullName evidence="2">MarR family transcriptional regulator</fullName>
    </submittedName>
</protein>
<dbReference type="STRING" id="1476583.DEIPH_ctg025orf0126"/>
<proteinExistence type="predicted"/>
<dbReference type="PANTHER" id="PTHR33164:SF101">
    <property type="entry name" value="TRANSCRIPTIONAL REPRESSOR MPRA"/>
    <property type="match status" value="1"/>
</dbReference>
<evidence type="ECO:0000259" key="1">
    <source>
        <dbReference type="PROSITE" id="PS50995"/>
    </source>
</evidence>